<evidence type="ECO:0000313" key="2">
    <source>
        <dbReference type="Proteomes" id="UP000265520"/>
    </source>
</evidence>
<feature type="non-terminal residue" evidence="1">
    <location>
        <position position="38"/>
    </location>
</feature>
<protein>
    <submittedName>
        <fullName evidence="1">Uncharacterized protein</fullName>
    </submittedName>
</protein>
<keyword evidence="2" id="KW-1185">Reference proteome</keyword>
<organism evidence="1 2">
    <name type="scientific">Trifolium medium</name>
    <dbReference type="NCBI Taxonomy" id="97028"/>
    <lineage>
        <taxon>Eukaryota</taxon>
        <taxon>Viridiplantae</taxon>
        <taxon>Streptophyta</taxon>
        <taxon>Embryophyta</taxon>
        <taxon>Tracheophyta</taxon>
        <taxon>Spermatophyta</taxon>
        <taxon>Magnoliopsida</taxon>
        <taxon>eudicotyledons</taxon>
        <taxon>Gunneridae</taxon>
        <taxon>Pentapetalae</taxon>
        <taxon>rosids</taxon>
        <taxon>fabids</taxon>
        <taxon>Fabales</taxon>
        <taxon>Fabaceae</taxon>
        <taxon>Papilionoideae</taxon>
        <taxon>50 kb inversion clade</taxon>
        <taxon>NPAAA clade</taxon>
        <taxon>Hologalegina</taxon>
        <taxon>IRL clade</taxon>
        <taxon>Trifolieae</taxon>
        <taxon>Trifolium</taxon>
    </lineage>
</organism>
<comment type="caution">
    <text evidence="1">The sequence shown here is derived from an EMBL/GenBank/DDBJ whole genome shotgun (WGS) entry which is preliminary data.</text>
</comment>
<dbReference type="EMBL" id="LXQA011442949">
    <property type="protein sequence ID" value="MCI97429.1"/>
    <property type="molecule type" value="Genomic_DNA"/>
</dbReference>
<dbReference type="Proteomes" id="UP000265520">
    <property type="component" value="Unassembled WGS sequence"/>
</dbReference>
<name>A0A392WCA5_9FABA</name>
<evidence type="ECO:0000313" key="1">
    <source>
        <dbReference type="EMBL" id="MCI97429.1"/>
    </source>
</evidence>
<reference evidence="1 2" key="1">
    <citation type="journal article" date="2018" name="Front. Plant Sci.">
        <title>Red Clover (Trifolium pratense) and Zigzag Clover (T. medium) - A Picture of Genomic Similarities and Differences.</title>
        <authorList>
            <person name="Dluhosova J."/>
            <person name="Istvanek J."/>
            <person name="Nedelnik J."/>
            <person name="Repkova J."/>
        </authorList>
    </citation>
    <scope>NUCLEOTIDE SEQUENCE [LARGE SCALE GENOMIC DNA]</scope>
    <source>
        <strain evidence="2">cv. 10/8</strain>
        <tissue evidence="1">Leaf</tissue>
    </source>
</reference>
<proteinExistence type="predicted"/>
<accession>A0A392WCA5</accession>
<sequence length="38" mass="4364">MGWKNLNKYKPGEASFTTILFTGRQTSANRTFMLLNLI</sequence>
<dbReference type="AlphaFoldDB" id="A0A392WCA5"/>